<dbReference type="AlphaFoldDB" id="A0A7S4P7N9"/>
<dbReference type="GO" id="GO:0000724">
    <property type="term" value="P:double-strand break repair via homologous recombination"/>
    <property type="evidence" value="ECO:0007669"/>
    <property type="project" value="TreeGrafter"/>
</dbReference>
<dbReference type="InterPro" id="IPR014016">
    <property type="entry name" value="UvrD-like_ATP-bd"/>
</dbReference>
<dbReference type="GO" id="GO:0005634">
    <property type="term" value="C:nucleus"/>
    <property type="evidence" value="ECO:0007669"/>
    <property type="project" value="TreeGrafter"/>
</dbReference>
<dbReference type="Pfam" id="PF13538">
    <property type="entry name" value="UvrD_C_2"/>
    <property type="match status" value="1"/>
</dbReference>
<evidence type="ECO:0000256" key="1">
    <source>
        <dbReference type="ARBA" id="ARBA00022741"/>
    </source>
</evidence>
<accession>A0A7S4P7N9</accession>
<gene>
    <name evidence="7" type="ORF">NAES01612_LOCUS20160</name>
</gene>
<dbReference type="GO" id="GO:0005524">
    <property type="term" value="F:ATP binding"/>
    <property type="evidence" value="ECO:0007669"/>
    <property type="project" value="UniProtKB-UniRule"/>
</dbReference>
<dbReference type="GO" id="GO:0043138">
    <property type="term" value="F:3'-5' DNA helicase activity"/>
    <property type="evidence" value="ECO:0007669"/>
    <property type="project" value="TreeGrafter"/>
</dbReference>
<evidence type="ECO:0000256" key="3">
    <source>
        <dbReference type="ARBA" id="ARBA00022806"/>
    </source>
</evidence>
<evidence type="ECO:0000259" key="6">
    <source>
        <dbReference type="PROSITE" id="PS51198"/>
    </source>
</evidence>
<dbReference type="InterPro" id="IPR013986">
    <property type="entry name" value="DExx_box_DNA_helicase_dom_sf"/>
</dbReference>
<organism evidence="7">
    <name type="scientific">Paramoeba aestuarina</name>
    <dbReference type="NCBI Taxonomy" id="180227"/>
    <lineage>
        <taxon>Eukaryota</taxon>
        <taxon>Amoebozoa</taxon>
        <taxon>Discosea</taxon>
        <taxon>Flabellinia</taxon>
        <taxon>Dactylopodida</taxon>
        <taxon>Paramoebidae</taxon>
        <taxon>Paramoeba</taxon>
    </lineage>
</organism>
<dbReference type="InterPro" id="IPR027785">
    <property type="entry name" value="UvrD-like_helicase_C"/>
</dbReference>
<keyword evidence="3 5" id="KW-0347">Helicase</keyword>
<dbReference type="PROSITE" id="PS51198">
    <property type="entry name" value="UVRD_HELICASE_ATP_BIND"/>
    <property type="match status" value="1"/>
</dbReference>
<dbReference type="CDD" id="cd18809">
    <property type="entry name" value="SF1_C_RecD"/>
    <property type="match status" value="1"/>
</dbReference>
<evidence type="ECO:0000256" key="5">
    <source>
        <dbReference type="PROSITE-ProRule" id="PRU00560"/>
    </source>
</evidence>
<dbReference type="Pfam" id="PF00580">
    <property type="entry name" value="UvrD-helicase"/>
    <property type="match status" value="1"/>
</dbReference>
<feature type="domain" description="UvrD-like helicase ATP-binding" evidence="6">
    <location>
        <begin position="11"/>
        <end position="316"/>
    </location>
</feature>
<reference evidence="7" key="1">
    <citation type="submission" date="2021-01" db="EMBL/GenBank/DDBJ databases">
        <authorList>
            <person name="Corre E."/>
            <person name="Pelletier E."/>
            <person name="Niang G."/>
            <person name="Scheremetjew M."/>
            <person name="Finn R."/>
            <person name="Kale V."/>
            <person name="Holt S."/>
            <person name="Cochrane G."/>
            <person name="Meng A."/>
            <person name="Brown T."/>
            <person name="Cohen L."/>
        </authorList>
    </citation>
    <scope>NUCLEOTIDE SEQUENCE</scope>
    <source>
        <strain evidence="7">SoJaBio B1-5/56/2</strain>
    </source>
</reference>
<evidence type="ECO:0000256" key="2">
    <source>
        <dbReference type="ARBA" id="ARBA00022801"/>
    </source>
</evidence>
<dbReference type="SUPFAM" id="SSF52540">
    <property type="entry name" value="P-loop containing nucleoside triphosphate hydrolases"/>
    <property type="match status" value="1"/>
</dbReference>
<evidence type="ECO:0000313" key="7">
    <source>
        <dbReference type="EMBL" id="CAE2326207.1"/>
    </source>
</evidence>
<sequence>MGMSSLSSPSLLTFAVERGGEGEGGGNAGVSAVAGGGKTTTMLGGVSEWVRRRREEGRDGGKVLVVGFGKKNMGEWNDRVGALGVGDWVSCCTFHSLGKNLFFEKPKIETGSQPWYNNNSGNNKWSAIRHRLASSPSAKKLRIAKEIITNTNNHSFNHNNVVISPLSLVQLTSMCQMNLISEEEEVRRLVSEQGVEEEEGGVVRLVEKMLVRCREEVRLDFDDMLWKPHVMDLEPIQPLFYDLIIVDEAQDMNPAMLSLLFRILRFNKKKEVRTIYVGDRRQSIFDFMCADGAMDVLKKELGVLNEFTLTQARRCPLSHTELARNLVPNLSTSRTDEGEIGLVTISKERKNYDEFDNILMGGGVGRGGKGGFVLCLRNKFVGHCFRLVRKGVKAQIVGETDVGGDLRSLIKHGPDNVEEFLLYLDKKEEMEKRVALKNRAVSRLRFITDFYTAARELTREVEREIQGRGGFRERFGAVVSELFWEGGEGDEFEEGTVYFSSVHRSKGREHDRVFVLHPGLFEKKDINLAYVALTRSKNELYFVVEKEKEEEDWFPKDWEILKPEQYKAKKEFEKMKIGQDVWEARIC</sequence>
<dbReference type="PANTHER" id="PTHR11070:SF30">
    <property type="entry name" value="F-BOX DNA HELICASE 1"/>
    <property type="match status" value="1"/>
</dbReference>
<dbReference type="InterPro" id="IPR000212">
    <property type="entry name" value="DNA_helicase_UvrD/REP"/>
</dbReference>
<dbReference type="GO" id="GO:0003677">
    <property type="term" value="F:DNA binding"/>
    <property type="evidence" value="ECO:0007669"/>
    <property type="project" value="InterPro"/>
</dbReference>
<dbReference type="InterPro" id="IPR027417">
    <property type="entry name" value="P-loop_NTPase"/>
</dbReference>
<keyword evidence="4 5" id="KW-0067">ATP-binding</keyword>
<feature type="binding site" evidence="5">
    <location>
        <begin position="32"/>
        <end position="39"/>
    </location>
    <ligand>
        <name>ATP</name>
        <dbReference type="ChEBI" id="CHEBI:30616"/>
    </ligand>
</feature>
<dbReference type="GO" id="GO:0031297">
    <property type="term" value="P:replication fork processing"/>
    <property type="evidence" value="ECO:0007669"/>
    <property type="project" value="TreeGrafter"/>
</dbReference>
<proteinExistence type="predicted"/>
<dbReference type="PANTHER" id="PTHR11070">
    <property type="entry name" value="UVRD / RECB / PCRA DNA HELICASE FAMILY MEMBER"/>
    <property type="match status" value="1"/>
</dbReference>
<name>A0A7S4P7N9_9EUKA</name>
<keyword evidence="2 5" id="KW-0378">Hydrolase</keyword>
<dbReference type="EMBL" id="HBKR01030722">
    <property type="protein sequence ID" value="CAE2326207.1"/>
    <property type="molecule type" value="Transcribed_RNA"/>
</dbReference>
<protein>
    <recommendedName>
        <fullName evidence="6">UvrD-like helicase ATP-binding domain-containing protein</fullName>
    </recommendedName>
</protein>
<evidence type="ECO:0000256" key="4">
    <source>
        <dbReference type="ARBA" id="ARBA00022840"/>
    </source>
</evidence>
<dbReference type="Gene3D" id="1.10.10.160">
    <property type="match status" value="1"/>
</dbReference>
<dbReference type="GO" id="GO:0016787">
    <property type="term" value="F:hydrolase activity"/>
    <property type="evidence" value="ECO:0007669"/>
    <property type="project" value="UniProtKB-UniRule"/>
</dbReference>
<dbReference type="Gene3D" id="3.40.50.300">
    <property type="entry name" value="P-loop containing nucleotide triphosphate hydrolases"/>
    <property type="match status" value="2"/>
</dbReference>
<keyword evidence="1 5" id="KW-0547">Nucleotide-binding</keyword>